<organism evidence="2 3">
    <name type="scientific">Canavalia gladiata</name>
    <name type="common">Sword bean</name>
    <name type="synonym">Dolichos gladiatus</name>
    <dbReference type="NCBI Taxonomy" id="3824"/>
    <lineage>
        <taxon>Eukaryota</taxon>
        <taxon>Viridiplantae</taxon>
        <taxon>Streptophyta</taxon>
        <taxon>Embryophyta</taxon>
        <taxon>Tracheophyta</taxon>
        <taxon>Spermatophyta</taxon>
        <taxon>Magnoliopsida</taxon>
        <taxon>eudicotyledons</taxon>
        <taxon>Gunneridae</taxon>
        <taxon>Pentapetalae</taxon>
        <taxon>rosids</taxon>
        <taxon>fabids</taxon>
        <taxon>Fabales</taxon>
        <taxon>Fabaceae</taxon>
        <taxon>Papilionoideae</taxon>
        <taxon>50 kb inversion clade</taxon>
        <taxon>NPAAA clade</taxon>
        <taxon>indigoferoid/millettioid clade</taxon>
        <taxon>Phaseoleae</taxon>
        <taxon>Canavalia</taxon>
    </lineage>
</organism>
<feature type="region of interest" description="Disordered" evidence="1">
    <location>
        <begin position="175"/>
        <end position="218"/>
    </location>
</feature>
<dbReference type="EMBL" id="JAYMYQ010000001">
    <property type="protein sequence ID" value="KAK7359765.1"/>
    <property type="molecule type" value="Genomic_DNA"/>
</dbReference>
<dbReference type="AlphaFoldDB" id="A0AAN9R2D9"/>
<protein>
    <submittedName>
        <fullName evidence="2">Uncharacterized protein</fullName>
    </submittedName>
</protein>
<name>A0AAN9R2D9_CANGL</name>
<dbReference type="PANTHER" id="PTHR34682:SF11">
    <property type="entry name" value="AT HOOK MOTIF PROTEIN"/>
    <property type="match status" value="1"/>
</dbReference>
<evidence type="ECO:0000313" key="2">
    <source>
        <dbReference type="EMBL" id="KAK7359765.1"/>
    </source>
</evidence>
<dbReference type="PANTHER" id="PTHR34682">
    <property type="entry name" value="AT HOOK MOTIF-CONTAINING PROTEIN"/>
    <property type="match status" value="1"/>
</dbReference>
<evidence type="ECO:0000256" key="1">
    <source>
        <dbReference type="SAM" id="MobiDB-lite"/>
    </source>
</evidence>
<dbReference type="Proteomes" id="UP001367508">
    <property type="component" value="Unassembled WGS sequence"/>
</dbReference>
<evidence type="ECO:0000313" key="3">
    <source>
        <dbReference type="Proteomes" id="UP001367508"/>
    </source>
</evidence>
<dbReference type="InterPro" id="IPR045881">
    <property type="entry name" value="MNM1-like"/>
</dbReference>
<feature type="compositionally biased region" description="Polar residues" evidence="1">
    <location>
        <begin position="205"/>
        <end position="217"/>
    </location>
</feature>
<proteinExistence type="predicted"/>
<gene>
    <name evidence="2" type="ORF">VNO77_01730</name>
</gene>
<keyword evidence="3" id="KW-1185">Reference proteome</keyword>
<reference evidence="2 3" key="1">
    <citation type="submission" date="2024-01" db="EMBL/GenBank/DDBJ databases">
        <title>The genomes of 5 underutilized Papilionoideae crops provide insights into root nodulation and disease resistanc.</title>
        <authorList>
            <person name="Jiang F."/>
        </authorList>
    </citation>
    <scope>NUCLEOTIDE SEQUENCE [LARGE SCALE GENOMIC DNA]</scope>
    <source>
        <strain evidence="2">LVBAO_FW01</strain>
        <tissue evidence="2">Leaves</tissue>
    </source>
</reference>
<comment type="caution">
    <text evidence="2">The sequence shown here is derived from an EMBL/GenBank/DDBJ whole genome shotgun (WGS) entry which is preliminary data.</text>
</comment>
<accession>A0AAN9R2D9</accession>
<sequence length="371" mass="39487">MAGGEAESSVIGLIEGNTSRVRNEIMLMVVVCGWVATIFSPVHLYKVGLPIIDSHGALTLALILCIAGALQHQSIGQAVVCLLVEEMIPLECGRKSELFDIMLAIIYGGINAKEANEAGASMTKSGVSNTGPFWSKLKSPLGRHKADHPFSLNWYPDSPQCFVAQLLIVHNSSPASTVPMKRKRGRPCKQESGVQGDNKPVIPGSANSLNSNQTGSPTDECGDKMLGKVVACVIEGSFSAGYLVNVQVAADAFLRGVVFRPETVGPVTAESDVAPLVRMIKRKDTPIPFFNPETQMHSPIPMPSKQINITVDNFMQKQGSPETDTKTKLVIEISTKAGTSNSNGSPSTGIANILDVGEAVPSQSKHCSSTY</sequence>